<organism evidence="2 3">
    <name type="scientific">Oleispira antarctica</name>
    <dbReference type="NCBI Taxonomy" id="188908"/>
    <lineage>
        <taxon>Bacteria</taxon>
        <taxon>Pseudomonadati</taxon>
        <taxon>Pseudomonadota</taxon>
        <taxon>Gammaproteobacteria</taxon>
        <taxon>Oceanospirillales</taxon>
        <taxon>Oceanospirillaceae</taxon>
        <taxon>Oleispira</taxon>
    </lineage>
</organism>
<dbReference type="PANTHER" id="PTHR43155:SF2">
    <property type="entry name" value="CYCLIC DI-GMP PHOSPHODIESTERASE PA4108"/>
    <property type="match status" value="1"/>
</dbReference>
<name>A0A1Y5HU29_OLEAN</name>
<accession>A0A1Y5HU29</accession>
<dbReference type="EMBL" id="MABE01000565">
    <property type="protein sequence ID" value="OUS39374.1"/>
    <property type="molecule type" value="Genomic_DNA"/>
</dbReference>
<comment type="caution">
    <text evidence="2">The sequence shown here is derived from an EMBL/GenBank/DDBJ whole genome shotgun (WGS) entry which is preliminary data.</text>
</comment>
<dbReference type="Pfam" id="PF13487">
    <property type="entry name" value="HD_5"/>
    <property type="match status" value="1"/>
</dbReference>
<evidence type="ECO:0000313" key="2">
    <source>
        <dbReference type="EMBL" id="OUS39374.1"/>
    </source>
</evidence>
<dbReference type="InterPro" id="IPR021812">
    <property type="entry name" value="DUF3391"/>
</dbReference>
<gene>
    <name evidence="2" type="ORF">A9R00_09780</name>
</gene>
<dbReference type="SMART" id="SM00471">
    <property type="entry name" value="HDc"/>
    <property type="match status" value="1"/>
</dbReference>
<sequence length="402" mass="45400">MIKRITIDKLRPKMYVSDLNCDWIPHHNMPKEGRVPNQALIEELKRRGIKEVYIDTERGIDEEDALSQKEVESENQNKLNKAAKGYMDPAGSVSVEEELFKANKLHDKAKGIMSDVLTDVKFGRPLETEAFDDLADGMIDSVMRNHNALACLGRIRQKDNYLMEHSINLAVLMGIFAKSMKIDRETMHQTMVGALLHDIGKIMIPDDILHKPGKLDNNEFARIKQHVVFSRELLKKTPGIHPLTVDVAAQHHERIDGSGYPEGLTGCQICREGKMVAITDVYDAITADRCYHKGLAPTAALKKLLEWSGSHLEESLVHKFIRSMGIYPVGSLVMMESERLAVVIEASEKDQSRPIVKIIYHSRLKQFIPAQVIDLSKATSQDSIKNSVDPDKWRIKVSDFLS</sequence>
<dbReference type="CDD" id="cd00077">
    <property type="entry name" value="HDc"/>
    <property type="match status" value="1"/>
</dbReference>
<dbReference type="InterPro" id="IPR037522">
    <property type="entry name" value="HD_GYP_dom"/>
</dbReference>
<dbReference type="Pfam" id="PF11871">
    <property type="entry name" value="DUF3391"/>
    <property type="match status" value="1"/>
</dbReference>
<reference evidence="3" key="1">
    <citation type="journal article" date="2017" name="Proc. Natl. Acad. Sci. U.S.A.">
        <title>Simulation of Deepwater Horizon oil plume reveals substrate specialization within a complex community of hydrocarbon degraders.</title>
        <authorList>
            <person name="Hu P."/>
            <person name="Dubinsky E.A."/>
            <person name="Probst A.J."/>
            <person name="Wang J."/>
            <person name="Sieber C.M.K."/>
            <person name="Tom L.M."/>
            <person name="Gardinali P."/>
            <person name="Banfield J.F."/>
            <person name="Atlas R.M."/>
            <person name="Andersen G.L."/>
        </authorList>
    </citation>
    <scope>NUCLEOTIDE SEQUENCE [LARGE SCALE GENOMIC DNA]</scope>
</reference>
<dbReference type="Proteomes" id="UP000227088">
    <property type="component" value="Unassembled WGS sequence"/>
</dbReference>
<proteinExistence type="predicted"/>
<keyword evidence="2" id="KW-0378">Hydrolase</keyword>
<dbReference type="PANTHER" id="PTHR43155">
    <property type="entry name" value="CYCLIC DI-GMP PHOSPHODIESTERASE PA4108-RELATED"/>
    <property type="match status" value="1"/>
</dbReference>
<dbReference type="PROSITE" id="PS51832">
    <property type="entry name" value="HD_GYP"/>
    <property type="match status" value="1"/>
</dbReference>
<protein>
    <submittedName>
        <fullName evidence="2">Phosphohydrolase</fullName>
    </submittedName>
</protein>
<dbReference type="InterPro" id="IPR006675">
    <property type="entry name" value="HDIG_dom"/>
</dbReference>
<dbReference type="Gene3D" id="1.10.3210.10">
    <property type="entry name" value="Hypothetical protein af1432"/>
    <property type="match status" value="1"/>
</dbReference>
<evidence type="ECO:0000259" key="1">
    <source>
        <dbReference type="PROSITE" id="PS51832"/>
    </source>
</evidence>
<dbReference type="GO" id="GO:0008081">
    <property type="term" value="F:phosphoric diester hydrolase activity"/>
    <property type="evidence" value="ECO:0007669"/>
    <property type="project" value="UniProtKB-ARBA"/>
</dbReference>
<dbReference type="NCBIfam" id="TIGR00277">
    <property type="entry name" value="HDIG"/>
    <property type="match status" value="1"/>
</dbReference>
<dbReference type="SUPFAM" id="SSF109604">
    <property type="entry name" value="HD-domain/PDEase-like"/>
    <property type="match status" value="1"/>
</dbReference>
<dbReference type="AlphaFoldDB" id="A0A1Y5HU29"/>
<feature type="domain" description="HD-GYP" evidence="1">
    <location>
        <begin position="140"/>
        <end position="336"/>
    </location>
</feature>
<dbReference type="InterPro" id="IPR003607">
    <property type="entry name" value="HD/PDEase_dom"/>
</dbReference>
<evidence type="ECO:0000313" key="3">
    <source>
        <dbReference type="Proteomes" id="UP000227088"/>
    </source>
</evidence>